<feature type="compositionally biased region" description="Basic and acidic residues" evidence="2">
    <location>
        <begin position="64"/>
        <end position="86"/>
    </location>
</feature>
<keyword evidence="1" id="KW-0175">Coiled coil</keyword>
<dbReference type="InterPro" id="IPR007139">
    <property type="entry name" value="DUF349"/>
</dbReference>
<evidence type="ECO:0000313" key="3">
    <source>
        <dbReference type="EMBL" id="BAO56204.1"/>
    </source>
</evidence>
<proteinExistence type="predicted"/>
<feature type="region of interest" description="Disordered" evidence="2">
    <location>
        <begin position="1"/>
        <end position="120"/>
    </location>
</feature>
<keyword evidence="4" id="KW-1185">Reference proteome</keyword>
<feature type="compositionally biased region" description="Basic and acidic residues" evidence="2">
    <location>
        <begin position="1"/>
        <end position="25"/>
    </location>
</feature>
<dbReference type="RefSeq" id="WP_084217699.1">
    <property type="nucleotide sequence ID" value="NZ_AP014548.1"/>
</dbReference>
<dbReference type="OrthoDB" id="5422202at2"/>
<organism evidence="3 4">
    <name type="scientific">Nonlabens marinus S1-08</name>
    <dbReference type="NCBI Taxonomy" id="1454201"/>
    <lineage>
        <taxon>Bacteria</taxon>
        <taxon>Pseudomonadati</taxon>
        <taxon>Bacteroidota</taxon>
        <taxon>Flavobacteriia</taxon>
        <taxon>Flavobacteriales</taxon>
        <taxon>Flavobacteriaceae</taxon>
        <taxon>Nonlabens</taxon>
    </lineage>
</organism>
<dbReference type="EMBL" id="AP014548">
    <property type="protein sequence ID" value="BAO56204.1"/>
    <property type="molecule type" value="Genomic_DNA"/>
</dbReference>
<evidence type="ECO:0000256" key="1">
    <source>
        <dbReference type="SAM" id="Coils"/>
    </source>
</evidence>
<reference evidence="3 4" key="1">
    <citation type="journal article" date="2014" name="Proc. Natl. Acad. Sci. U.S.A.">
        <title>Functional characterization of flavobacteria rhodopsins reveals a unique class of light-driven chloride pump in bacteria.</title>
        <authorList>
            <person name="Yoshizawa S."/>
            <person name="Kumagai Y."/>
            <person name="Kim H."/>
            <person name="Ogura Y."/>
            <person name="Hayashi T."/>
            <person name="Iwasaki W."/>
            <person name="DeLong E.F."/>
            <person name="Kogure K."/>
        </authorList>
    </citation>
    <scope>NUCLEOTIDE SEQUENCE [LARGE SCALE GENOMIC DNA]</scope>
    <source>
        <strain evidence="3 4">S1-08</strain>
    </source>
</reference>
<dbReference type="AlphaFoldDB" id="W8VRF3"/>
<dbReference type="Pfam" id="PF03993">
    <property type="entry name" value="DUF349"/>
    <property type="match status" value="5"/>
</dbReference>
<feature type="compositionally biased region" description="Acidic residues" evidence="2">
    <location>
        <begin position="87"/>
        <end position="107"/>
    </location>
</feature>
<feature type="coiled-coil region" evidence="1">
    <location>
        <begin position="635"/>
        <end position="699"/>
    </location>
</feature>
<feature type="compositionally biased region" description="Basic and acidic residues" evidence="2">
    <location>
        <begin position="35"/>
        <end position="56"/>
    </location>
</feature>
<accession>W8VRF3</accession>
<dbReference type="STRING" id="1454201.NMS_2195"/>
<sequence>MDTKDNLPKDADGQLNKDQKDHLQEDTLENAMVDESQKSKPEEHIEVEKESPETAKKTGVKTTTKQDDQDSTHEDAIVEEKDKVESTEDPIVDVDEDEDDEESDQEFDATASDPEPKDYSEMSIVALTDELRHLMQEFPINKIKSQAGDIEKAFETVDKETQLEQQEAFRKAQLELAEEERSADFEYKNTESKAFRELHALYRKQRGEFQRQVRKEKEQNLEKRRAIIEGIKNLITEEENIGSTFKKFNQLQDDWKNTGSIPHDAYNIIWEDYRLHVQNFYDYISLSKELRDKDFERNLEFRRKIIARAVELGDEPNVHNALRELQELHRMWKEDTGPVEKELRDPIWEEFKAASDVIHERRQAYYEERDKMAGKHQTIKENIIQEVRNIIDSKPSSHRDWQERLKEINALRELFTQTGPAPKAVNNELWSQYRSVTRDFNKAKNEFYKGLKNEQQENLAKKLELVKIAEEHSEAGNFKESLDTMKRIQADWKKIGHVPRKDSDKIWKRFQKACNAFFDQQNAQKKAESKEELANFVLKVEVYDKLKELVPQDDKETIMKEVESIMEEWNALGRIPYSKRHLQEKFEKLVKSKLTAAGMSAVDAEMLKYNNKLESLKEGDDRDFKNERFYLRKRRDEIQDETRQLENNLQFINAKDDKNPFLVQQRKNIANLKKELDVIKEKQKQLNILQRQLVKEEEATEEENSGEES</sequence>
<dbReference type="HOGENOM" id="CLU_019817_0_0_10"/>
<evidence type="ECO:0000256" key="2">
    <source>
        <dbReference type="SAM" id="MobiDB-lite"/>
    </source>
</evidence>
<evidence type="ECO:0008006" key="5">
    <source>
        <dbReference type="Google" id="ProtNLM"/>
    </source>
</evidence>
<dbReference type="Proteomes" id="UP000031760">
    <property type="component" value="Chromosome"/>
</dbReference>
<evidence type="ECO:0000313" key="4">
    <source>
        <dbReference type="Proteomes" id="UP000031760"/>
    </source>
</evidence>
<protein>
    <recommendedName>
        <fullName evidence="5">DUF349 domain-containing protein</fullName>
    </recommendedName>
</protein>
<dbReference type="KEGG" id="nmf:NMS_2195"/>
<name>W8VRF3_9FLAO</name>
<gene>
    <name evidence="3" type="ORF">NMS_2195</name>
</gene>